<protein>
    <submittedName>
        <fullName evidence="1">RHS repeat-associated core domain-containing protein</fullName>
    </submittedName>
</protein>
<dbReference type="Gene3D" id="2.180.10.10">
    <property type="entry name" value="RHS repeat-associated core"/>
    <property type="match status" value="1"/>
</dbReference>
<reference evidence="1 2" key="1">
    <citation type="submission" date="2014-09" db="EMBL/GenBank/DDBJ databases">
        <title>Sporocytophaga myxococcoides PG-01 genome sequencing.</title>
        <authorList>
            <person name="Liu L."/>
            <person name="Gao P.J."/>
            <person name="Chen G.J."/>
            <person name="Wang L.S."/>
        </authorList>
    </citation>
    <scope>NUCLEOTIDE SEQUENCE [LARGE SCALE GENOMIC DNA]</scope>
    <source>
        <strain evidence="1 2">PG-01</strain>
    </source>
</reference>
<name>A0A098LBM5_9BACT</name>
<proteinExistence type="predicted"/>
<dbReference type="PANTHER" id="PTHR32305:SF15">
    <property type="entry name" value="PROTEIN RHSA-RELATED"/>
    <property type="match status" value="1"/>
</dbReference>
<evidence type="ECO:0000313" key="2">
    <source>
        <dbReference type="Proteomes" id="UP000030185"/>
    </source>
</evidence>
<dbReference type="EMBL" id="BBLT01000002">
    <property type="protein sequence ID" value="GAL83812.1"/>
    <property type="molecule type" value="Genomic_DNA"/>
</dbReference>
<sequence length="368" mass="41411">MAVYEESSEVQTLEELPIYGSDRVGNLEPGLNLALVNRAKRIAGRRSYELKDHLGNVRVVINDFKMGYDNTGDSKADYYLAKISSFSDYGPFGEFLEARTLNSNKYRYGFNGKENDNEIHGVNGSVQDYGMRMYDTRLGRFFSADPLIVQKQMYPELSPYQFSSNTPIWAVDWDGLEARLYIDTKGVGHAFLSVTDDQGVLHIYTYGQYGQGTKDGESKAYGEGALIHLVGKDAEAYLKRGFNDDHYRLSVYDLTKKEVDRDKVMQHFDKILNDPNATPAEKVNDVQFVKDDPNSKAVKYSKYGGVPAGMCHDNCVTVADKGLEAGGSNILLWNDNPHVAVPDIEVQSWFSSEINEITDQVRTEYVTK</sequence>
<dbReference type="InterPro" id="IPR050708">
    <property type="entry name" value="T6SS_VgrG/RHS"/>
</dbReference>
<dbReference type="InterPro" id="IPR022385">
    <property type="entry name" value="Rhs_assc_core"/>
</dbReference>
<keyword evidence="2" id="KW-1185">Reference proteome</keyword>
<dbReference type="PANTHER" id="PTHR32305">
    <property type="match status" value="1"/>
</dbReference>
<evidence type="ECO:0000313" key="1">
    <source>
        <dbReference type="EMBL" id="GAL83812.1"/>
    </source>
</evidence>
<organism evidence="1 2">
    <name type="scientific">Sporocytophaga myxococcoides</name>
    <dbReference type="NCBI Taxonomy" id="153721"/>
    <lineage>
        <taxon>Bacteria</taxon>
        <taxon>Pseudomonadati</taxon>
        <taxon>Bacteroidota</taxon>
        <taxon>Cytophagia</taxon>
        <taxon>Cytophagales</taxon>
        <taxon>Cytophagaceae</taxon>
        <taxon>Sporocytophaga</taxon>
    </lineage>
</organism>
<dbReference type="eggNOG" id="COG3209">
    <property type="taxonomic scope" value="Bacteria"/>
</dbReference>
<gene>
    <name evidence="1" type="ORF">MYP_1040</name>
</gene>
<dbReference type="AlphaFoldDB" id="A0A098LBM5"/>
<comment type="caution">
    <text evidence="1">The sequence shown here is derived from an EMBL/GenBank/DDBJ whole genome shotgun (WGS) entry which is preliminary data.</text>
</comment>
<dbReference type="STRING" id="153721.MYP_1040"/>
<dbReference type="NCBIfam" id="TIGR03696">
    <property type="entry name" value="Rhs_assc_core"/>
    <property type="match status" value="1"/>
</dbReference>
<accession>A0A098LBM5</accession>
<dbReference type="Proteomes" id="UP000030185">
    <property type="component" value="Unassembled WGS sequence"/>
</dbReference>